<dbReference type="Proteomes" id="UP000315295">
    <property type="component" value="Unassembled WGS sequence"/>
</dbReference>
<gene>
    <name evidence="1" type="ORF">C1H46_012298</name>
</gene>
<reference evidence="1 2" key="1">
    <citation type="journal article" date="2019" name="G3 (Bethesda)">
        <title>Sequencing of a Wild Apple (Malus baccata) Genome Unravels the Differences Between Cultivated and Wild Apple Species Regarding Disease Resistance and Cold Tolerance.</title>
        <authorList>
            <person name="Chen X."/>
        </authorList>
    </citation>
    <scope>NUCLEOTIDE SEQUENCE [LARGE SCALE GENOMIC DNA]</scope>
    <source>
        <strain evidence="2">cv. Shandingzi</strain>
        <tissue evidence="1">Leaves</tissue>
    </source>
</reference>
<keyword evidence="2" id="KW-1185">Reference proteome</keyword>
<protein>
    <submittedName>
        <fullName evidence="1">Uncharacterized protein</fullName>
    </submittedName>
</protein>
<comment type="caution">
    <text evidence="1">The sequence shown here is derived from an EMBL/GenBank/DDBJ whole genome shotgun (WGS) entry which is preliminary data.</text>
</comment>
<accession>A0A540MTK9</accession>
<dbReference type="AlphaFoldDB" id="A0A540MTK9"/>
<proteinExistence type="predicted"/>
<sequence>MNMKDLILRLRVEEDHRKADRFGGFAAIEANVNYVEGGNSKAKPKKNKAPAPKTKQFVQSALAPKGKNLKKIKGACYVCGNLVTRHKIVIIARMEIMATKTTTTMLTWQPPMKNWLLLCPRLTWSRM</sequence>
<dbReference type="EMBL" id="VIEB01000182">
    <property type="protein sequence ID" value="TQE02112.1"/>
    <property type="molecule type" value="Genomic_DNA"/>
</dbReference>
<evidence type="ECO:0000313" key="2">
    <source>
        <dbReference type="Proteomes" id="UP000315295"/>
    </source>
</evidence>
<evidence type="ECO:0000313" key="1">
    <source>
        <dbReference type="EMBL" id="TQE02112.1"/>
    </source>
</evidence>
<organism evidence="1 2">
    <name type="scientific">Malus baccata</name>
    <name type="common">Siberian crab apple</name>
    <name type="synonym">Pyrus baccata</name>
    <dbReference type="NCBI Taxonomy" id="106549"/>
    <lineage>
        <taxon>Eukaryota</taxon>
        <taxon>Viridiplantae</taxon>
        <taxon>Streptophyta</taxon>
        <taxon>Embryophyta</taxon>
        <taxon>Tracheophyta</taxon>
        <taxon>Spermatophyta</taxon>
        <taxon>Magnoliopsida</taxon>
        <taxon>eudicotyledons</taxon>
        <taxon>Gunneridae</taxon>
        <taxon>Pentapetalae</taxon>
        <taxon>rosids</taxon>
        <taxon>fabids</taxon>
        <taxon>Rosales</taxon>
        <taxon>Rosaceae</taxon>
        <taxon>Amygdaloideae</taxon>
        <taxon>Maleae</taxon>
        <taxon>Malus</taxon>
    </lineage>
</organism>
<name>A0A540MTK9_MALBA</name>